<dbReference type="PANTHER" id="PTHR32552:SF81">
    <property type="entry name" value="TONB-DEPENDENT OUTER MEMBRANE RECEPTOR"/>
    <property type="match status" value="1"/>
</dbReference>
<evidence type="ECO:0000313" key="19">
    <source>
        <dbReference type="Proteomes" id="UP000218366"/>
    </source>
</evidence>
<dbReference type="InterPro" id="IPR000531">
    <property type="entry name" value="Beta-barrel_TonB"/>
</dbReference>
<evidence type="ECO:0000256" key="6">
    <source>
        <dbReference type="ARBA" id="ARBA00022729"/>
    </source>
</evidence>
<dbReference type="InterPro" id="IPR036942">
    <property type="entry name" value="Beta-barrel_TonB_sf"/>
</dbReference>
<keyword evidence="10 12" id="KW-0472">Membrane</keyword>
<evidence type="ECO:0000256" key="9">
    <source>
        <dbReference type="ARBA" id="ARBA00023077"/>
    </source>
</evidence>
<evidence type="ECO:0000256" key="14">
    <source>
        <dbReference type="RuleBase" id="RU003357"/>
    </source>
</evidence>
<reference evidence="18 19" key="1">
    <citation type="submission" date="2017-09" db="EMBL/GenBank/DDBJ databases">
        <title>Sphingomonas spermidinifaciens 9NM-10, whole genome shotgun sequence.</title>
        <authorList>
            <person name="Feng G."/>
            <person name="Zhu H."/>
        </authorList>
    </citation>
    <scope>NUCLEOTIDE SEQUENCE [LARGE SCALE GENOMIC DNA]</scope>
    <source>
        <strain evidence="18 19">9NM-10</strain>
    </source>
</reference>
<keyword evidence="5 12" id="KW-0812">Transmembrane</keyword>
<proteinExistence type="inferred from homology"/>
<evidence type="ECO:0000256" key="8">
    <source>
        <dbReference type="ARBA" id="ARBA00023065"/>
    </source>
</evidence>
<dbReference type="GO" id="GO:0006826">
    <property type="term" value="P:iron ion transport"/>
    <property type="evidence" value="ECO:0007669"/>
    <property type="project" value="UniProtKB-KW"/>
</dbReference>
<dbReference type="Pfam" id="PF07715">
    <property type="entry name" value="Plug"/>
    <property type="match status" value="1"/>
</dbReference>
<feature type="short sequence motif" description="TonB C-terminal box" evidence="13">
    <location>
        <begin position="748"/>
        <end position="765"/>
    </location>
</feature>
<feature type="domain" description="TonB-dependent receptor plug" evidence="17">
    <location>
        <begin position="59"/>
        <end position="171"/>
    </location>
</feature>
<comment type="subcellular location">
    <subcellularLocation>
        <location evidence="1 12">Cell outer membrane</location>
        <topology evidence="1 12">Multi-pass membrane protein</topology>
    </subcellularLocation>
</comment>
<dbReference type="PROSITE" id="PS01156">
    <property type="entry name" value="TONB_DEPENDENT_REC_2"/>
    <property type="match status" value="1"/>
</dbReference>
<name>A0A2A4B8W5_9SPHN</name>
<dbReference type="InterPro" id="IPR010917">
    <property type="entry name" value="TonB_rcpt_CS"/>
</dbReference>
<evidence type="ECO:0000256" key="1">
    <source>
        <dbReference type="ARBA" id="ARBA00004571"/>
    </source>
</evidence>
<evidence type="ECO:0000256" key="10">
    <source>
        <dbReference type="ARBA" id="ARBA00023136"/>
    </source>
</evidence>
<comment type="caution">
    <text evidence="18">The sequence shown here is derived from an EMBL/GenBank/DDBJ whole genome shotgun (WGS) entry which is preliminary data.</text>
</comment>
<keyword evidence="11 12" id="KW-0998">Cell outer membrane</keyword>
<evidence type="ECO:0000256" key="12">
    <source>
        <dbReference type="PROSITE-ProRule" id="PRU01360"/>
    </source>
</evidence>
<evidence type="ECO:0000256" key="15">
    <source>
        <dbReference type="SAM" id="SignalP"/>
    </source>
</evidence>
<dbReference type="InterPro" id="IPR039426">
    <property type="entry name" value="TonB-dep_rcpt-like"/>
</dbReference>
<dbReference type="Pfam" id="PF00593">
    <property type="entry name" value="TonB_dep_Rec_b-barrel"/>
    <property type="match status" value="1"/>
</dbReference>
<keyword evidence="18" id="KW-0675">Receptor</keyword>
<dbReference type="InterPro" id="IPR012910">
    <property type="entry name" value="Plug_dom"/>
</dbReference>
<gene>
    <name evidence="18" type="ORF">COC42_08915</name>
</gene>
<feature type="signal peptide" evidence="15">
    <location>
        <begin position="1"/>
        <end position="27"/>
    </location>
</feature>
<dbReference type="PROSITE" id="PS52016">
    <property type="entry name" value="TONB_DEPENDENT_REC_3"/>
    <property type="match status" value="1"/>
</dbReference>
<dbReference type="Gene3D" id="2.40.170.20">
    <property type="entry name" value="TonB-dependent receptor, beta-barrel domain"/>
    <property type="match status" value="1"/>
</dbReference>
<dbReference type="EMBL" id="NWMW01000001">
    <property type="protein sequence ID" value="PCD04375.1"/>
    <property type="molecule type" value="Genomic_DNA"/>
</dbReference>
<evidence type="ECO:0000256" key="13">
    <source>
        <dbReference type="PROSITE-ProRule" id="PRU10144"/>
    </source>
</evidence>
<keyword evidence="3 12" id="KW-1134">Transmembrane beta strand</keyword>
<evidence type="ECO:0000259" key="16">
    <source>
        <dbReference type="Pfam" id="PF00593"/>
    </source>
</evidence>
<evidence type="ECO:0000313" key="18">
    <source>
        <dbReference type="EMBL" id="PCD04375.1"/>
    </source>
</evidence>
<organism evidence="18 19">
    <name type="scientific">Sphingomonas spermidinifaciens</name>
    <dbReference type="NCBI Taxonomy" id="1141889"/>
    <lineage>
        <taxon>Bacteria</taxon>
        <taxon>Pseudomonadati</taxon>
        <taxon>Pseudomonadota</taxon>
        <taxon>Alphaproteobacteria</taxon>
        <taxon>Sphingomonadales</taxon>
        <taxon>Sphingomonadaceae</taxon>
        <taxon>Sphingomonas</taxon>
    </lineage>
</organism>
<evidence type="ECO:0000256" key="5">
    <source>
        <dbReference type="ARBA" id="ARBA00022692"/>
    </source>
</evidence>
<dbReference type="PANTHER" id="PTHR32552">
    <property type="entry name" value="FERRICHROME IRON RECEPTOR-RELATED"/>
    <property type="match status" value="1"/>
</dbReference>
<keyword evidence="7" id="KW-0408">Iron</keyword>
<evidence type="ECO:0000256" key="3">
    <source>
        <dbReference type="ARBA" id="ARBA00022452"/>
    </source>
</evidence>
<keyword evidence="2 12" id="KW-0813">Transport</keyword>
<keyword evidence="8" id="KW-0406">Ion transport</keyword>
<keyword evidence="19" id="KW-1185">Reference proteome</keyword>
<dbReference type="OrthoDB" id="9760333at2"/>
<evidence type="ECO:0000259" key="17">
    <source>
        <dbReference type="Pfam" id="PF07715"/>
    </source>
</evidence>
<evidence type="ECO:0000256" key="7">
    <source>
        <dbReference type="ARBA" id="ARBA00023004"/>
    </source>
</evidence>
<dbReference type="AlphaFoldDB" id="A0A2A4B8W5"/>
<dbReference type="GO" id="GO:0009279">
    <property type="term" value="C:cell outer membrane"/>
    <property type="evidence" value="ECO:0007669"/>
    <property type="project" value="UniProtKB-SubCell"/>
</dbReference>
<evidence type="ECO:0000256" key="11">
    <source>
        <dbReference type="ARBA" id="ARBA00023237"/>
    </source>
</evidence>
<accession>A0A2A4B8W5</accession>
<keyword evidence="9 14" id="KW-0798">TonB box</keyword>
<dbReference type="Proteomes" id="UP000218366">
    <property type="component" value="Unassembled WGS sequence"/>
</dbReference>
<evidence type="ECO:0000256" key="4">
    <source>
        <dbReference type="ARBA" id="ARBA00022496"/>
    </source>
</evidence>
<keyword evidence="4" id="KW-0410">Iron transport</keyword>
<sequence>MMTGLLRVALVSGAGLAALATPLSAYAQDQAPSGIAAADPAEESGDDILVTARRTTERLQDVPVAITALSGEALAARGIDTLDQVAKYTPNIRFDGAAALSGGNYNATVFVRGVGQNDFAIFSDPGVGFYVDDVYYARSIGGIMDAVDISSVQVLRGPQGTLFGRNTIGGAVLITTAAPEIGEWSGRVEATTGSFNRIDVKGAVNIPLGDMAALRISGATLNRDGYVTRLLDGETLGNRNSDMIRAKLRLRPADNLTIDIGGDYTRARENSAPSKLLAVGNRPGITGIPFLNNYNRFVAPTRGIVAPNGQPTLNPSFITDDPFTTWAGGPNRNDLDLWGVQGTIAWDFAEGLTLKSISAYRDMHAVFNRDGDNTPFVFRETGNDDRQWQFSQEVQLSGNLLDDRLTFVLGGFYFKEKAQDLARADLAVGLDPPLPPPFSPAAFPNNFTDNESYAVFAQASFEIFPDFSIELGGRYSSDKKTFRTFVVRQRDNVTFIDATRSDTFDDFTPRVGVNWKLSPTVLVYASYSQGFKQGGFNGRPLVSNDEVTRYEPETLDSYEVGIKAETANRELTANVAVFRGDYNDIQLTVNQTPFNFVANAARGRVEGVEAEFVARPADWFTANASLGLLRARYTEVGQGLGPTQVLPITTNSKFVKAPEVTATAGFEASREIAGGKASLRGDVSYYSRTFHDVANTPLITDDGYALVNARLSYTLPGEAITVSVFGTNLTDTLYLVSGNASPAFGLAEVSYGRPREWGASVGYKF</sequence>
<keyword evidence="6 15" id="KW-0732">Signal</keyword>
<feature type="domain" description="TonB-dependent receptor-like beta-barrel" evidence="16">
    <location>
        <begin position="309"/>
        <end position="729"/>
    </location>
</feature>
<dbReference type="SUPFAM" id="SSF56935">
    <property type="entry name" value="Porins"/>
    <property type="match status" value="1"/>
</dbReference>
<dbReference type="CDD" id="cd01347">
    <property type="entry name" value="ligand_gated_channel"/>
    <property type="match status" value="1"/>
</dbReference>
<comment type="similarity">
    <text evidence="12 14">Belongs to the TonB-dependent receptor family.</text>
</comment>
<evidence type="ECO:0000256" key="2">
    <source>
        <dbReference type="ARBA" id="ARBA00022448"/>
    </source>
</evidence>
<protein>
    <submittedName>
        <fullName evidence="18">TonB-dependent receptor</fullName>
    </submittedName>
</protein>
<feature type="chain" id="PRO_5012901212" evidence="15">
    <location>
        <begin position="28"/>
        <end position="765"/>
    </location>
</feature>